<reference evidence="1" key="1">
    <citation type="journal article" date="2023" name="Front. Mar. Sci.">
        <title>A new Merluccius polli reference genome to investigate the effects of global change in West African waters.</title>
        <authorList>
            <person name="Mateo J.L."/>
            <person name="Blanco-Fernandez C."/>
            <person name="Garcia-Vazquez E."/>
            <person name="Machado-Schiaffino G."/>
        </authorList>
    </citation>
    <scope>NUCLEOTIDE SEQUENCE</scope>
    <source>
        <strain evidence="1">C29</strain>
        <tissue evidence="1">Fin</tissue>
    </source>
</reference>
<evidence type="ECO:0000313" key="1">
    <source>
        <dbReference type="EMBL" id="KAK0146598.1"/>
    </source>
</evidence>
<gene>
    <name evidence="1" type="ORF">N1851_014051</name>
</gene>
<comment type="caution">
    <text evidence="1">The sequence shown here is derived from an EMBL/GenBank/DDBJ whole genome shotgun (WGS) entry which is preliminary data.</text>
</comment>
<accession>A0AA47P3R1</accession>
<keyword evidence="2" id="KW-1185">Reference proteome</keyword>
<dbReference type="EMBL" id="JAOPHQ010002564">
    <property type="protein sequence ID" value="KAK0146598.1"/>
    <property type="molecule type" value="Genomic_DNA"/>
</dbReference>
<protein>
    <submittedName>
        <fullName evidence="1">Uncharacterized protein</fullName>
    </submittedName>
</protein>
<name>A0AA47P3R1_MERPO</name>
<proteinExistence type="predicted"/>
<dbReference type="Proteomes" id="UP001174136">
    <property type="component" value="Unassembled WGS sequence"/>
</dbReference>
<dbReference type="AlphaFoldDB" id="A0AA47P3R1"/>
<evidence type="ECO:0000313" key="2">
    <source>
        <dbReference type="Proteomes" id="UP001174136"/>
    </source>
</evidence>
<organism evidence="1 2">
    <name type="scientific">Merluccius polli</name>
    <name type="common">Benguela hake</name>
    <name type="synonym">Merluccius cadenati</name>
    <dbReference type="NCBI Taxonomy" id="89951"/>
    <lineage>
        <taxon>Eukaryota</taxon>
        <taxon>Metazoa</taxon>
        <taxon>Chordata</taxon>
        <taxon>Craniata</taxon>
        <taxon>Vertebrata</taxon>
        <taxon>Euteleostomi</taxon>
        <taxon>Actinopterygii</taxon>
        <taxon>Neopterygii</taxon>
        <taxon>Teleostei</taxon>
        <taxon>Neoteleostei</taxon>
        <taxon>Acanthomorphata</taxon>
        <taxon>Zeiogadaria</taxon>
        <taxon>Gadariae</taxon>
        <taxon>Gadiformes</taxon>
        <taxon>Gadoidei</taxon>
        <taxon>Merlucciidae</taxon>
        <taxon>Merluccius</taxon>
    </lineage>
</organism>
<sequence length="275" mass="29839">MRLAADGCPWQLLRCLPAPPLAVAAVQEELAFRWLSASAAGGSSRRSVQAEPMLQAAMPVAPLSVCVDSWFILGAMIAHAPQVCSPTQPESNQSDSVQGSGAISLLIHCKQNQKMCYSSETVCSGPWLARRSVPKHGPKPPKDCAAVTLRRHVGAGRWQLTWPRLHADMEPLPPLTTLIQNGDPGQLGGCPALQQQSGADTLEDGIQRDSKMSMVQDYRPPTGFLLNPWPGGKQELGNTSSPTFVRLSYKARSTVVLKTGTEWEIMLRMDDNTLF</sequence>